<comment type="caution">
    <text evidence="5">The sequence shown here is derived from an EMBL/GenBank/DDBJ whole genome shotgun (WGS) entry which is preliminary data.</text>
</comment>
<evidence type="ECO:0000256" key="2">
    <source>
        <dbReference type="ARBA" id="ARBA00022723"/>
    </source>
</evidence>
<dbReference type="InterPro" id="IPR046945">
    <property type="entry name" value="RHMD-like"/>
</dbReference>
<name>A0A017HMG2_9RHOB</name>
<dbReference type="GO" id="GO:0016159">
    <property type="term" value="F:muconolactone delta-isomerase activity"/>
    <property type="evidence" value="ECO:0007669"/>
    <property type="project" value="UniProtKB-EC"/>
</dbReference>
<dbReference type="OrthoDB" id="9802699at2"/>
<dbReference type="Proteomes" id="UP000019666">
    <property type="component" value="Unassembled WGS sequence"/>
</dbReference>
<dbReference type="STRING" id="442562.Rumeso_02779"/>
<dbReference type="InterPro" id="IPR013342">
    <property type="entry name" value="Mandelate_racemase_C"/>
</dbReference>
<proteinExistence type="predicted"/>
<dbReference type="PANTHER" id="PTHR13794:SF58">
    <property type="entry name" value="MITOCHONDRIAL ENOLASE SUPERFAMILY MEMBER 1"/>
    <property type="match status" value="1"/>
</dbReference>
<accession>A0A017HMG2</accession>
<dbReference type="HOGENOM" id="CLU_030273_3_1_5"/>
<dbReference type="Gene3D" id="3.20.20.120">
    <property type="entry name" value="Enolase-like C-terminal domain"/>
    <property type="match status" value="1"/>
</dbReference>
<dbReference type="InterPro" id="IPR036849">
    <property type="entry name" value="Enolase-like_C_sf"/>
</dbReference>
<protein>
    <submittedName>
        <fullName evidence="5">Muconolactone isomerase,putative</fullName>
        <ecNumber evidence="5">5.3.3.4</ecNumber>
    </submittedName>
</protein>
<keyword evidence="2" id="KW-0479">Metal-binding</keyword>
<dbReference type="Gene3D" id="3.30.390.10">
    <property type="entry name" value="Enolase-like, N-terminal domain"/>
    <property type="match status" value="1"/>
</dbReference>
<dbReference type="Pfam" id="PF02746">
    <property type="entry name" value="MR_MLE_N"/>
    <property type="match status" value="1"/>
</dbReference>
<dbReference type="InterPro" id="IPR013341">
    <property type="entry name" value="Mandelate_racemase_N_dom"/>
</dbReference>
<comment type="cofactor">
    <cofactor evidence="1">
        <name>Mg(2+)</name>
        <dbReference type="ChEBI" id="CHEBI:18420"/>
    </cofactor>
</comment>
<dbReference type="SUPFAM" id="SSF54826">
    <property type="entry name" value="Enolase N-terminal domain-like"/>
    <property type="match status" value="1"/>
</dbReference>
<evidence type="ECO:0000313" key="6">
    <source>
        <dbReference type="Proteomes" id="UP000019666"/>
    </source>
</evidence>
<dbReference type="CDD" id="cd03316">
    <property type="entry name" value="MR_like"/>
    <property type="match status" value="1"/>
</dbReference>
<keyword evidence="6" id="KW-1185">Reference proteome</keyword>
<dbReference type="PATRIC" id="fig|442562.3.peg.2734"/>
<dbReference type="InterPro" id="IPR029065">
    <property type="entry name" value="Enolase_C-like"/>
</dbReference>
<dbReference type="SMART" id="SM00922">
    <property type="entry name" value="MR_MLE"/>
    <property type="match status" value="1"/>
</dbReference>
<dbReference type="SFLD" id="SFLDS00001">
    <property type="entry name" value="Enolase"/>
    <property type="match status" value="1"/>
</dbReference>
<feature type="domain" description="Mandelate racemase/muconate lactonizing enzyme C-terminal" evidence="4">
    <location>
        <begin position="148"/>
        <end position="245"/>
    </location>
</feature>
<dbReference type="PANTHER" id="PTHR13794">
    <property type="entry name" value="ENOLASE SUPERFAMILY, MANDELATE RACEMASE"/>
    <property type="match status" value="1"/>
</dbReference>
<evidence type="ECO:0000259" key="4">
    <source>
        <dbReference type="SMART" id="SM00922"/>
    </source>
</evidence>
<dbReference type="Pfam" id="PF13378">
    <property type="entry name" value="MR_MLE_C"/>
    <property type="match status" value="1"/>
</dbReference>
<keyword evidence="5" id="KW-0413">Isomerase</keyword>
<dbReference type="EMBL" id="AOSK01000068">
    <property type="protein sequence ID" value="EYD75692.1"/>
    <property type="molecule type" value="Genomic_DNA"/>
</dbReference>
<dbReference type="RefSeq" id="WP_037279285.1">
    <property type="nucleotide sequence ID" value="NZ_KK088560.1"/>
</dbReference>
<dbReference type="GO" id="GO:0016836">
    <property type="term" value="F:hydro-lyase activity"/>
    <property type="evidence" value="ECO:0007669"/>
    <property type="project" value="TreeGrafter"/>
</dbReference>
<dbReference type="EC" id="5.3.3.4" evidence="5"/>
<dbReference type="GO" id="GO:0000287">
    <property type="term" value="F:magnesium ion binding"/>
    <property type="evidence" value="ECO:0007669"/>
    <property type="project" value="TreeGrafter"/>
</dbReference>
<organism evidence="5 6">
    <name type="scientific">Rubellimicrobium mesophilum DSM 19309</name>
    <dbReference type="NCBI Taxonomy" id="442562"/>
    <lineage>
        <taxon>Bacteria</taxon>
        <taxon>Pseudomonadati</taxon>
        <taxon>Pseudomonadota</taxon>
        <taxon>Alphaproteobacteria</taxon>
        <taxon>Rhodobacterales</taxon>
        <taxon>Roseobacteraceae</taxon>
        <taxon>Rubellimicrobium</taxon>
    </lineage>
</organism>
<keyword evidence="3" id="KW-0460">Magnesium</keyword>
<dbReference type="AlphaFoldDB" id="A0A017HMG2"/>
<dbReference type="InterPro" id="IPR034382">
    <property type="entry name" value="AHGA_cycloisomerase"/>
</dbReference>
<evidence type="ECO:0000256" key="1">
    <source>
        <dbReference type="ARBA" id="ARBA00001946"/>
    </source>
</evidence>
<reference evidence="5 6" key="1">
    <citation type="submission" date="2013-02" db="EMBL/GenBank/DDBJ databases">
        <authorList>
            <person name="Fiebig A."/>
            <person name="Goeker M."/>
            <person name="Klenk H.-P.P."/>
        </authorList>
    </citation>
    <scope>NUCLEOTIDE SEQUENCE [LARGE SCALE GENOMIC DNA]</scope>
    <source>
        <strain evidence="5 6">DSM 19309</strain>
    </source>
</reference>
<evidence type="ECO:0000256" key="3">
    <source>
        <dbReference type="ARBA" id="ARBA00022842"/>
    </source>
</evidence>
<sequence>MTRTIADLQARLFRVPLAEVMSDAKHGDHTHFELVTVTIRTSDGMEGTGYTYTGGKGGRAILAMVNHDLRPFLLGRDAEEVEALNDGMQVHIHYVGRGGIASFAISACDVALWDLRCKAAGQPLWQMAGGASNRSMAYRGAIDLNFTLERLLRDVQGFVDEGYRAVKIKVGQPTLDQDVERARRVRELLGPDRRFMVDANYGWDVETAIRAGKAFRDLDLLWFEEPTEPGDYLGYARIAEETGVPIASGENFHTLEEFQNAIHWARLSYAQPDASNCGGVTGWLRVARLCAEAGIPACSHGMQELHVSLVGAQLNAGWLEVHSFPIDKYTTRPLVLDGLHAVAPDTPGTGVEFAWDKLAPYAVQAA</sequence>
<dbReference type="SFLD" id="SFLDG00179">
    <property type="entry name" value="mandelate_racemase"/>
    <property type="match status" value="1"/>
</dbReference>
<dbReference type="SFLD" id="SFLDF00557">
    <property type="entry name" value="3_6-anhydro-alpha-L-galactonat"/>
    <property type="match status" value="1"/>
</dbReference>
<dbReference type="InterPro" id="IPR029017">
    <property type="entry name" value="Enolase-like_N"/>
</dbReference>
<gene>
    <name evidence="5" type="ORF">Rumeso_02779</name>
</gene>
<dbReference type="SUPFAM" id="SSF51604">
    <property type="entry name" value="Enolase C-terminal domain-like"/>
    <property type="match status" value="1"/>
</dbReference>
<evidence type="ECO:0000313" key="5">
    <source>
        <dbReference type="EMBL" id="EYD75692.1"/>
    </source>
</evidence>
<dbReference type="GO" id="GO:0019388">
    <property type="term" value="P:galactose catabolic process"/>
    <property type="evidence" value="ECO:0007669"/>
    <property type="project" value="InterPro"/>
</dbReference>